<accession>A0A0X8FB84</accession>
<dbReference type="Pfam" id="PF00575">
    <property type="entry name" value="S1"/>
    <property type="match status" value="1"/>
</dbReference>
<dbReference type="RefSeq" id="WP_067971576.1">
    <property type="nucleotide sequence ID" value="NZ_CAJHKM010000003.1"/>
</dbReference>
<dbReference type="FunFam" id="3.30.420.140:FF:000001">
    <property type="entry name" value="RNA-binding transcriptional accessory protein"/>
    <property type="match status" value="1"/>
</dbReference>
<dbReference type="Pfam" id="PF12836">
    <property type="entry name" value="HHH_3"/>
    <property type="match status" value="1"/>
</dbReference>
<dbReference type="SMART" id="SM00732">
    <property type="entry name" value="YqgFc"/>
    <property type="match status" value="1"/>
</dbReference>
<dbReference type="Pfam" id="PF09371">
    <property type="entry name" value="Tex_N"/>
    <property type="match status" value="1"/>
</dbReference>
<dbReference type="SUPFAM" id="SSF53098">
    <property type="entry name" value="Ribonuclease H-like"/>
    <property type="match status" value="1"/>
</dbReference>
<dbReference type="Gene3D" id="1.10.10.650">
    <property type="entry name" value="RuvA domain 2-like"/>
    <property type="match status" value="1"/>
</dbReference>
<evidence type="ECO:0000313" key="2">
    <source>
        <dbReference type="EMBL" id="AMB93337.1"/>
    </source>
</evidence>
<dbReference type="EMBL" id="CP014160">
    <property type="protein sequence ID" value="AMB93337.1"/>
    <property type="molecule type" value="Genomic_DNA"/>
</dbReference>
<protein>
    <submittedName>
        <fullName evidence="2">RNA-binding transcriptional accessory protein</fullName>
    </submittedName>
</protein>
<keyword evidence="3" id="KW-1185">Reference proteome</keyword>
<dbReference type="InterPro" id="IPR018974">
    <property type="entry name" value="Tex-like_N"/>
</dbReference>
<dbReference type="CDD" id="cd05685">
    <property type="entry name" value="S1_Tex"/>
    <property type="match status" value="1"/>
</dbReference>
<dbReference type="InterPro" id="IPR012340">
    <property type="entry name" value="NA-bd_OB-fold"/>
</dbReference>
<gene>
    <name evidence="2" type="ORF">AWM72_00410</name>
</gene>
<evidence type="ECO:0000313" key="3">
    <source>
        <dbReference type="Proteomes" id="UP000069912"/>
    </source>
</evidence>
<proteinExistence type="predicted"/>
<dbReference type="Gene3D" id="1.10.3500.10">
    <property type="entry name" value="Tex N-terminal region-like"/>
    <property type="match status" value="1"/>
</dbReference>
<dbReference type="PANTHER" id="PTHR10724:SF10">
    <property type="entry name" value="S1 RNA-BINDING DOMAIN-CONTAINING PROTEIN 1"/>
    <property type="match status" value="1"/>
</dbReference>
<dbReference type="InterPro" id="IPR037027">
    <property type="entry name" value="YqgF/RNaseH-like_dom_sf"/>
</dbReference>
<evidence type="ECO:0000259" key="1">
    <source>
        <dbReference type="PROSITE" id="PS50126"/>
    </source>
</evidence>
<dbReference type="Gene3D" id="3.30.420.140">
    <property type="entry name" value="YqgF/RNase H-like domain"/>
    <property type="match status" value="1"/>
</dbReference>
<dbReference type="InterPro" id="IPR055179">
    <property type="entry name" value="Tex-like_central_region"/>
</dbReference>
<dbReference type="FunFam" id="2.40.50.140:FF:000051">
    <property type="entry name" value="RNA-binding transcriptional accessory protein"/>
    <property type="match status" value="1"/>
</dbReference>
<dbReference type="GO" id="GO:0003735">
    <property type="term" value="F:structural constituent of ribosome"/>
    <property type="evidence" value="ECO:0007669"/>
    <property type="project" value="TreeGrafter"/>
</dbReference>
<dbReference type="Gene3D" id="1.10.150.310">
    <property type="entry name" value="Tex RuvX-like domain-like"/>
    <property type="match status" value="1"/>
</dbReference>
<dbReference type="InterPro" id="IPR044146">
    <property type="entry name" value="S1_Tex"/>
</dbReference>
<reference evidence="2 3" key="1">
    <citation type="journal article" date="2016" name="Genome Announc.">
        <title>Complete Genome Sequences of Aerococcus christensenii CCUG 28831T, Aerococcus sanguinicola CCUG 43001T, Aerococcus urinae CCUG 36881T, Aerococcus urinaeequi CCUG 28094T, Aerococcus urinaehominis CCUG 42038 BT, and Aerococcus viridans CCUG 4311T.</title>
        <authorList>
            <person name="Carkaci D."/>
            <person name="Dargis R."/>
            <person name="Nielsen X.C."/>
            <person name="Skovgaard O."/>
            <person name="Fuursted K."/>
            <person name="Christensen J.J."/>
        </authorList>
    </citation>
    <scope>NUCLEOTIDE SEQUENCE [LARGE SCALE GENOMIC DNA]</scope>
    <source>
        <strain evidence="2 3">CCUG43001</strain>
    </source>
</reference>
<dbReference type="PROSITE" id="PS50126">
    <property type="entry name" value="S1"/>
    <property type="match status" value="1"/>
</dbReference>
<dbReference type="InterPro" id="IPR012337">
    <property type="entry name" value="RNaseH-like_sf"/>
</dbReference>
<dbReference type="Proteomes" id="UP000069912">
    <property type="component" value="Chromosome"/>
</dbReference>
<dbReference type="SUPFAM" id="SSF47781">
    <property type="entry name" value="RuvA domain 2-like"/>
    <property type="match status" value="2"/>
</dbReference>
<dbReference type="GO" id="GO:0003729">
    <property type="term" value="F:mRNA binding"/>
    <property type="evidence" value="ECO:0007669"/>
    <property type="project" value="TreeGrafter"/>
</dbReference>
<feature type="domain" description="S1 motif" evidence="1">
    <location>
        <begin position="644"/>
        <end position="713"/>
    </location>
</feature>
<dbReference type="AlphaFoldDB" id="A0A0X8FB84"/>
<dbReference type="PANTHER" id="PTHR10724">
    <property type="entry name" value="30S RIBOSOMAL PROTEIN S1"/>
    <property type="match status" value="1"/>
</dbReference>
<dbReference type="GO" id="GO:0005737">
    <property type="term" value="C:cytoplasm"/>
    <property type="evidence" value="ECO:0007669"/>
    <property type="project" value="UniProtKB-ARBA"/>
</dbReference>
<organism evidence="2 3">
    <name type="scientific">Aerococcus sanguinicola</name>
    <dbReference type="NCBI Taxonomy" id="119206"/>
    <lineage>
        <taxon>Bacteria</taxon>
        <taxon>Bacillati</taxon>
        <taxon>Bacillota</taxon>
        <taxon>Bacilli</taxon>
        <taxon>Lactobacillales</taxon>
        <taxon>Aerococcaceae</taxon>
        <taxon>Aerococcus</taxon>
    </lineage>
</organism>
<dbReference type="InterPro" id="IPR003029">
    <property type="entry name" value="S1_domain"/>
</dbReference>
<dbReference type="GO" id="GO:0006412">
    <property type="term" value="P:translation"/>
    <property type="evidence" value="ECO:0007669"/>
    <property type="project" value="TreeGrafter"/>
</dbReference>
<dbReference type="InterPro" id="IPR010994">
    <property type="entry name" value="RuvA_2-like"/>
</dbReference>
<dbReference type="Pfam" id="PF16921">
    <property type="entry name" value="Tex_YqgF"/>
    <property type="match status" value="1"/>
</dbReference>
<sequence>MNEDYLKLVHQEMPTYSKKQIQSVLSLLEEGNTVPFIARYRKEQTGSFDEVEIRKIQKSYDYIENLEKRRETILDTIEAAGKLKPKLKKEILKADKLQELEDLYEPYKPKRRTKATIAKDQGLEGLAEWLYASPKTGDPKEEAAKYVTEEAPSLEDALAGAHEILCEWISETARYRQWLRRYVKEEGRLVSEKAKGAEDNKQVYKVYYDFSQALGKLKPYQVLALNRGEKEKILRLNFEFDEFPVLEYLVNQVIDGHPVSLKELQAAIQDAMQRFLLPAVEREIRSELTEEAEAHAIESFSDNLYHLLMQAPLKGRVVLGLDPAFRTGCKLAVVDETGKFLDKAIIYPTHPVNKVEEAAKIFGQLVEKYGVEMVAIGNGTASRESEQFVADQIQNRFPNLKYMIVNESGASVYSASKVARAEFPDFNVEERSAVSIARRLQDPLAELVKIDPKSIGVGQYQHDVSQKELSDSLDFTVETVVNRVGVNLNTASPSLLVHVSGVNKSVAKNIVAYRNDNGLFKNRQELKDVSRLGPKAFEQCAGFLRILNGEEVLDATAIHPESYKLTNKILADQGIDLADIHEDAVRQQIKDWNIPSLAAAYQIGEESLKDIQESLLAPGRDPRDDLDAPILRSDVLKLSDLKEGMALQGTVRNVVDFGAFVDVGVKQDGLVHISKLSKKFVKHPSDVVAVGEIVNVWVESVDTQTGRIGLTMIED</sequence>
<dbReference type="SUPFAM" id="SSF158832">
    <property type="entry name" value="Tex N-terminal region-like"/>
    <property type="match status" value="1"/>
</dbReference>
<dbReference type="InterPro" id="IPR050437">
    <property type="entry name" value="Ribos_protein_bS1-like"/>
</dbReference>
<dbReference type="Pfam" id="PF22706">
    <property type="entry name" value="Tex_central_region"/>
    <property type="match status" value="1"/>
</dbReference>
<reference evidence="3" key="2">
    <citation type="submission" date="2016-01" db="EMBL/GenBank/DDBJ databases">
        <title>Six Aerococcus type strain genome sequencing and assembly using PacBio and Illumina Hiseq.</title>
        <authorList>
            <person name="Carkaci D."/>
            <person name="Dargis R."/>
            <person name="Nielsen X.C."/>
            <person name="Skovgaard O."/>
            <person name="Fuursted K."/>
            <person name="Christensen J.J."/>
        </authorList>
    </citation>
    <scope>NUCLEOTIDE SEQUENCE [LARGE SCALE GENOMIC DNA]</scope>
    <source>
        <strain evidence="3">CCUG43001</strain>
    </source>
</reference>
<dbReference type="GO" id="GO:0006139">
    <property type="term" value="P:nucleobase-containing compound metabolic process"/>
    <property type="evidence" value="ECO:0007669"/>
    <property type="project" value="InterPro"/>
</dbReference>
<dbReference type="SMART" id="SM00316">
    <property type="entry name" value="S1"/>
    <property type="match status" value="1"/>
</dbReference>
<dbReference type="Gene3D" id="2.40.50.140">
    <property type="entry name" value="Nucleic acid-binding proteins"/>
    <property type="match status" value="1"/>
</dbReference>
<dbReference type="InterPro" id="IPR041692">
    <property type="entry name" value="HHH_9"/>
</dbReference>
<dbReference type="GeneID" id="92902535"/>
<dbReference type="InterPro" id="IPR032639">
    <property type="entry name" value="Tex_YqgF"/>
</dbReference>
<dbReference type="FunFam" id="1.10.150.310:FF:000001">
    <property type="entry name" value="RNA-binding transcriptional accessory protein"/>
    <property type="match status" value="1"/>
</dbReference>
<dbReference type="FunFam" id="1.10.10.650:FF:000001">
    <property type="entry name" value="S1 RNA-binding domain 1"/>
    <property type="match status" value="1"/>
</dbReference>
<dbReference type="InterPro" id="IPR023323">
    <property type="entry name" value="Tex-like_dom_sf"/>
</dbReference>
<dbReference type="InterPro" id="IPR023319">
    <property type="entry name" value="Tex-like_HTH_dom_sf"/>
</dbReference>
<name>A0A0X8FB84_9LACT</name>
<dbReference type="SUPFAM" id="SSF50249">
    <property type="entry name" value="Nucleic acid-binding proteins"/>
    <property type="match status" value="1"/>
</dbReference>
<dbReference type="KEGG" id="asan:AWM72_00410"/>
<dbReference type="InterPro" id="IPR006641">
    <property type="entry name" value="YqgF/RNaseH-like_dom"/>
</dbReference>
<dbReference type="Pfam" id="PF17674">
    <property type="entry name" value="HHH_9"/>
    <property type="match status" value="1"/>
</dbReference>